<protein>
    <submittedName>
        <fullName evidence="2">Uncharacterized protein</fullName>
    </submittedName>
</protein>
<reference evidence="2" key="1">
    <citation type="submission" date="2023-07" db="EMBL/GenBank/DDBJ databases">
        <title>A chromosome-level genome assembly of Lolium multiflorum.</title>
        <authorList>
            <person name="Chen Y."/>
            <person name="Copetti D."/>
            <person name="Kolliker R."/>
            <person name="Studer B."/>
        </authorList>
    </citation>
    <scope>NUCLEOTIDE SEQUENCE</scope>
    <source>
        <strain evidence="2">02402/16</strain>
        <tissue evidence="2">Leaf</tissue>
    </source>
</reference>
<organism evidence="2 3">
    <name type="scientific">Lolium multiflorum</name>
    <name type="common">Italian ryegrass</name>
    <name type="synonym">Lolium perenne subsp. multiflorum</name>
    <dbReference type="NCBI Taxonomy" id="4521"/>
    <lineage>
        <taxon>Eukaryota</taxon>
        <taxon>Viridiplantae</taxon>
        <taxon>Streptophyta</taxon>
        <taxon>Embryophyta</taxon>
        <taxon>Tracheophyta</taxon>
        <taxon>Spermatophyta</taxon>
        <taxon>Magnoliopsida</taxon>
        <taxon>Liliopsida</taxon>
        <taxon>Poales</taxon>
        <taxon>Poaceae</taxon>
        <taxon>BOP clade</taxon>
        <taxon>Pooideae</taxon>
        <taxon>Poodae</taxon>
        <taxon>Poeae</taxon>
        <taxon>Poeae Chloroplast Group 2 (Poeae type)</taxon>
        <taxon>Loliodinae</taxon>
        <taxon>Loliinae</taxon>
        <taxon>Lolium</taxon>
    </lineage>
</organism>
<evidence type="ECO:0000313" key="3">
    <source>
        <dbReference type="Proteomes" id="UP001231189"/>
    </source>
</evidence>
<keyword evidence="3" id="KW-1185">Reference proteome</keyword>
<sequence>MRLLEGSDPAPPEFVDAEDAAKKKIHVPNLAYNVWISRDQQVVSYIVNSLSEDILSHVYGMVHAAEVWSAPYMPSYQHQFAPAPYMYPYMPPPHQQRSPRPPQKPPQQQ</sequence>
<accession>A0AAD8X576</accession>
<feature type="region of interest" description="Disordered" evidence="1">
    <location>
        <begin position="88"/>
        <end position="109"/>
    </location>
</feature>
<dbReference type="EMBL" id="JAUUTY010000001">
    <property type="protein sequence ID" value="KAK1694667.1"/>
    <property type="molecule type" value="Genomic_DNA"/>
</dbReference>
<proteinExistence type="predicted"/>
<comment type="caution">
    <text evidence="2">The sequence shown here is derived from an EMBL/GenBank/DDBJ whole genome shotgun (WGS) entry which is preliminary data.</text>
</comment>
<name>A0AAD8X576_LOLMU</name>
<evidence type="ECO:0000256" key="1">
    <source>
        <dbReference type="SAM" id="MobiDB-lite"/>
    </source>
</evidence>
<dbReference type="Proteomes" id="UP001231189">
    <property type="component" value="Unassembled WGS sequence"/>
</dbReference>
<feature type="compositionally biased region" description="Pro residues" evidence="1">
    <location>
        <begin position="89"/>
        <end position="109"/>
    </location>
</feature>
<evidence type="ECO:0000313" key="2">
    <source>
        <dbReference type="EMBL" id="KAK1694667.1"/>
    </source>
</evidence>
<dbReference type="AlphaFoldDB" id="A0AAD8X576"/>
<gene>
    <name evidence="2" type="ORF">QYE76_011364</name>
</gene>